<evidence type="ECO:0000313" key="3">
    <source>
        <dbReference type="Proteomes" id="UP000595481"/>
    </source>
</evidence>
<dbReference type="Pfam" id="PF02661">
    <property type="entry name" value="Fic"/>
    <property type="match status" value="1"/>
</dbReference>
<gene>
    <name evidence="2" type="ORF">I6H43_03895</name>
</gene>
<name>A0A7T4DPZ7_AERJA</name>
<dbReference type="InterPro" id="IPR003812">
    <property type="entry name" value="Fido"/>
</dbReference>
<dbReference type="RefSeq" id="WP_042032456.1">
    <property type="nucleotide sequence ID" value="NZ_CAWMFX010000046.1"/>
</dbReference>
<dbReference type="GeneID" id="69550394"/>
<dbReference type="PANTHER" id="PTHR39426:SF1">
    <property type="entry name" value="HOMOLOGY TO DEATH-ON-CURING PROTEIN OF PHAGE P1"/>
    <property type="match status" value="1"/>
</dbReference>
<protein>
    <submittedName>
        <fullName evidence="2">Type II toxin-antitoxin system death-on-curing family toxin</fullName>
    </submittedName>
</protein>
<dbReference type="Gene3D" id="1.20.120.1870">
    <property type="entry name" value="Fic/DOC protein, Fido domain"/>
    <property type="match status" value="1"/>
</dbReference>
<dbReference type="PROSITE" id="PS51459">
    <property type="entry name" value="FIDO"/>
    <property type="match status" value="1"/>
</dbReference>
<dbReference type="SUPFAM" id="SSF140931">
    <property type="entry name" value="Fic-like"/>
    <property type="match status" value="1"/>
</dbReference>
<proteinExistence type="predicted"/>
<dbReference type="NCBIfam" id="TIGR01550">
    <property type="entry name" value="DOC_P1"/>
    <property type="match status" value="1"/>
</dbReference>
<evidence type="ECO:0000259" key="1">
    <source>
        <dbReference type="PROSITE" id="PS51459"/>
    </source>
</evidence>
<dbReference type="InterPro" id="IPR053737">
    <property type="entry name" value="Type_II_TA_Toxin"/>
</dbReference>
<dbReference type="PANTHER" id="PTHR39426">
    <property type="entry name" value="HOMOLOGY TO DEATH-ON-CURING PROTEIN OF PHAGE P1"/>
    <property type="match status" value="1"/>
</dbReference>
<dbReference type="InterPro" id="IPR036597">
    <property type="entry name" value="Fido-like_dom_sf"/>
</dbReference>
<organism evidence="2 3">
    <name type="scientific">Aeromonas jandaei</name>
    <dbReference type="NCBI Taxonomy" id="650"/>
    <lineage>
        <taxon>Bacteria</taxon>
        <taxon>Pseudomonadati</taxon>
        <taxon>Pseudomonadota</taxon>
        <taxon>Gammaproteobacteria</taxon>
        <taxon>Aeromonadales</taxon>
        <taxon>Aeromonadaceae</taxon>
        <taxon>Aeromonas</taxon>
    </lineage>
</organism>
<sequence length="243" mass="27782">MNTKQVIFIHDYLTRYFSDSDDPVSPPGIKNETLLDSAVNRPFMSAGGVDAYDSIFDKAAALFHSLINNHCFHNGNKRVALLSTLVYLSENGYLLNSASDEDLFEFTRQAAAHELSEDRAHELGIISYWLMCNSRRRKNGENQLKFSDLKEILIGFDFEVSDCMGRTHDVIQNGRVVTTILQKGSKGKEDYDKQYISKLRKKLKLTAEYGVDSYAFYGDRGFDQTLGRFMKMRDKVMRELAKI</sequence>
<evidence type="ECO:0000313" key="2">
    <source>
        <dbReference type="EMBL" id="QQB20693.1"/>
    </source>
</evidence>
<feature type="domain" description="Fido" evidence="1">
    <location>
        <begin position="1"/>
        <end position="132"/>
    </location>
</feature>
<dbReference type="InterPro" id="IPR006440">
    <property type="entry name" value="Doc"/>
</dbReference>
<accession>A0A7T4DPZ7</accession>
<dbReference type="Proteomes" id="UP000595481">
    <property type="component" value="Chromosome"/>
</dbReference>
<keyword evidence="3" id="KW-1185">Reference proteome</keyword>
<reference evidence="2 3" key="1">
    <citation type="submission" date="2020-12" db="EMBL/GenBank/DDBJ databases">
        <title>FDA dAtabase for Regulatory Grade micrObial Sequences (FDA-ARGOS): Supporting development and validation of Infectious Disease Dx tests.</title>
        <authorList>
            <person name="Sproer C."/>
            <person name="Gronow S."/>
            <person name="Severitt S."/>
            <person name="Schroder I."/>
            <person name="Tallon L."/>
            <person name="Sadzewicz L."/>
            <person name="Zhao X."/>
            <person name="Boylan J."/>
            <person name="Ott S."/>
            <person name="Bowen H."/>
            <person name="Vavikolanu K."/>
            <person name="Mehta A."/>
            <person name="Aluvathingal J."/>
            <person name="Nadendla S."/>
            <person name="Lowell S."/>
            <person name="Myers T."/>
            <person name="Yan Y."/>
            <person name="Sichtig H."/>
        </authorList>
    </citation>
    <scope>NUCLEOTIDE SEQUENCE [LARGE SCALE GENOMIC DNA]</scope>
    <source>
        <strain evidence="2 3">FDAARGOS_986</strain>
    </source>
</reference>
<dbReference type="EMBL" id="CP066092">
    <property type="protein sequence ID" value="QQB20693.1"/>
    <property type="molecule type" value="Genomic_DNA"/>
</dbReference>